<dbReference type="AlphaFoldDB" id="A0A0R0A708"/>
<dbReference type="Proteomes" id="UP000051802">
    <property type="component" value="Unassembled WGS sequence"/>
</dbReference>
<dbReference type="EMBL" id="LLXU01000093">
    <property type="protein sequence ID" value="KRG40812.1"/>
    <property type="molecule type" value="Genomic_DNA"/>
</dbReference>
<reference evidence="1 2" key="1">
    <citation type="submission" date="2015-10" db="EMBL/GenBank/DDBJ databases">
        <title>Genome sequencing and analysis of members of genus Stenotrophomonas.</title>
        <authorList>
            <person name="Patil P.P."/>
            <person name="Midha S."/>
            <person name="Patil P.B."/>
        </authorList>
    </citation>
    <scope>NUCLEOTIDE SEQUENCE [LARGE SCALE GENOMIC DNA]</scope>
    <source>
        <strain evidence="1 2">JCM 16536</strain>
    </source>
</reference>
<dbReference type="RefSeq" id="WP_057647468.1">
    <property type="nucleotide sequence ID" value="NZ_LLXU01000093.1"/>
</dbReference>
<gene>
    <name evidence="1" type="ORF">ARC20_12355</name>
</gene>
<keyword evidence="2" id="KW-1185">Reference proteome</keyword>
<evidence type="ECO:0000313" key="2">
    <source>
        <dbReference type="Proteomes" id="UP000051802"/>
    </source>
</evidence>
<name>A0A0R0A708_9GAMM</name>
<comment type="caution">
    <text evidence="1">The sequence shown here is derived from an EMBL/GenBank/DDBJ whole genome shotgun (WGS) entry which is preliminary data.</text>
</comment>
<dbReference type="OrthoDB" id="9867414at2"/>
<proteinExistence type="predicted"/>
<protein>
    <submittedName>
        <fullName evidence="1">Uncharacterized protein</fullName>
    </submittedName>
</protein>
<sequence>MPMIERWRHQLAAGLARADLERLTLHDAAELLRRLVPSYAEFRRAVPDLSAVRWYEDAELAIADGIWRATHRPYDPDWPLFKAIGRPVVNEDGLWSVGSARRS</sequence>
<evidence type="ECO:0000313" key="1">
    <source>
        <dbReference type="EMBL" id="KRG40812.1"/>
    </source>
</evidence>
<organism evidence="1 2">
    <name type="scientific">Stenotrophomonas panacihumi</name>
    <dbReference type="NCBI Taxonomy" id="676599"/>
    <lineage>
        <taxon>Bacteria</taxon>
        <taxon>Pseudomonadati</taxon>
        <taxon>Pseudomonadota</taxon>
        <taxon>Gammaproteobacteria</taxon>
        <taxon>Lysobacterales</taxon>
        <taxon>Lysobacteraceae</taxon>
        <taxon>Stenotrophomonas</taxon>
    </lineage>
</organism>
<accession>A0A0R0A708</accession>